<feature type="domain" description="KIB1-4 beta-propeller" evidence="1">
    <location>
        <begin position="78"/>
        <end position="344"/>
    </location>
</feature>
<protein>
    <recommendedName>
        <fullName evidence="1">KIB1-4 beta-propeller domain-containing protein</fullName>
    </recommendedName>
</protein>
<evidence type="ECO:0000259" key="1">
    <source>
        <dbReference type="Pfam" id="PF03478"/>
    </source>
</evidence>
<gene>
    <name evidence="2" type="ORF">PAHAL_3G245100</name>
</gene>
<dbReference type="Gramene" id="PAN19037">
    <property type="protein sequence ID" value="PAN19037"/>
    <property type="gene ID" value="PAHAL_3G245100"/>
</dbReference>
<dbReference type="PANTHER" id="PTHR33110">
    <property type="entry name" value="F-BOX/KELCH-REPEAT PROTEIN-RELATED"/>
    <property type="match status" value="1"/>
</dbReference>
<dbReference type="Gene3D" id="1.20.1280.50">
    <property type="match status" value="1"/>
</dbReference>
<dbReference type="EMBL" id="CM008048">
    <property type="protein sequence ID" value="PAN19037.1"/>
    <property type="molecule type" value="Genomic_DNA"/>
</dbReference>
<proteinExistence type="predicted"/>
<organism evidence="2">
    <name type="scientific">Panicum hallii</name>
    <dbReference type="NCBI Taxonomy" id="206008"/>
    <lineage>
        <taxon>Eukaryota</taxon>
        <taxon>Viridiplantae</taxon>
        <taxon>Streptophyta</taxon>
        <taxon>Embryophyta</taxon>
        <taxon>Tracheophyta</taxon>
        <taxon>Spermatophyta</taxon>
        <taxon>Magnoliopsida</taxon>
        <taxon>Liliopsida</taxon>
        <taxon>Poales</taxon>
        <taxon>Poaceae</taxon>
        <taxon>PACMAD clade</taxon>
        <taxon>Panicoideae</taxon>
        <taxon>Panicodae</taxon>
        <taxon>Paniceae</taxon>
        <taxon>Panicinae</taxon>
        <taxon>Panicum</taxon>
        <taxon>Panicum sect. Panicum</taxon>
    </lineage>
</organism>
<evidence type="ECO:0000313" key="2">
    <source>
        <dbReference type="EMBL" id="PAN19037.1"/>
    </source>
</evidence>
<name>A0A2S3HB84_9POAL</name>
<dbReference type="InterPro" id="IPR005174">
    <property type="entry name" value="KIB1-4_b-propeller"/>
</dbReference>
<dbReference type="AlphaFoldDB" id="A0A2S3HB84"/>
<sequence length="394" mass="44270">MAAPRPWANLHADMLLEIFLRVPCAIDRVNMATACHSWLAVLAAEAMEAPPRIPSLFLPPADATGVYCYLSGCRDHSKFPGPRHFGSYDGSWFFLAYGQTCGHRLLNIRTGESHAVPNVLGDGFADQFHNMVILAATLSRPPDDLECVAAGIVAYQPDADAPRRRHFAFWQLGNEAAFCYVEPHPNAPVGPGLEPEDVVYHRDSFHFLTQGEHILECAPVLDEDGTILEVAVEAIRFQNGGRCYADFVRARYLVASREELLMVVRFAPNPHAPTSSFKVFRILQQPMPDHGMEEADGHHWYWSELDTLGGRMLFVGRGCSRSYEVDRYLGFKAGVYFLDDGCFYDDEMMFRGVNERRYPCSDIGKWSEGPPPHVERFFPEQGPSYNSPPAWLLP</sequence>
<dbReference type="Proteomes" id="UP000243499">
    <property type="component" value="Chromosome 3"/>
</dbReference>
<reference evidence="2" key="1">
    <citation type="submission" date="2018-04" db="EMBL/GenBank/DDBJ databases">
        <title>WGS assembly of Panicum hallii.</title>
        <authorList>
            <person name="Lovell J."/>
            <person name="Jenkins J."/>
            <person name="Lowry D."/>
            <person name="Mamidi S."/>
            <person name="Sreedasyam A."/>
            <person name="Weng X."/>
            <person name="Barry K."/>
            <person name="Bonette J."/>
            <person name="Campitelli B."/>
            <person name="Daum C."/>
            <person name="Gordon S."/>
            <person name="Gould B."/>
            <person name="Lipzen A."/>
            <person name="Macqueen A."/>
            <person name="Palacio-Mejia J."/>
            <person name="Plott C."/>
            <person name="Shakirov E."/>
            <person name="Shu S."/>
            <person name="Yoshinaga Y."/>
            <person name="Zane M."/>
            <person name="Rokhsar D."/>
            <person name="Grimwood J."/>
            <person name="Schmutz J."/>
            <person name="Juenger T."/>
        </authorList>
    </citation>
    <scope>NUCLEOTIDE SEQUENCE [LARGE SCALE GENOMIC DNA]</scope>
    <source>
        <strain evidence="2">FIL2</strain>
    </source>
</reference>
<accession>A0A2S3HB84</accession>
<dbReference type="Pfam" id="PF03478">
    <property type="entry name" value="Beta-prop_KIB1-4"/>
    <property type="match status" value="1"/>
</dbReference>
<dbReference type="PANTHER" id="PTHR33110:SF125">
    <property type="entry name" value="OS05G0570350 PROTEIN"/>
    <property type="match status" value="1"/>
</dbReference>